<feature type="compositionally biased region" description="Low complexity" evidence="1">
    <location>
        <begin position="247"/>
        <end position="306"/>
    </location>
</feature>
<feature type="compositionally biased region" description="Basic residues" evidence="1">
    <location>
        <begin position="326"/>
        <end position="339"/>
    </location>
</feature>
<feature type="region of interest" description="Disordered" evidence="1">
    <location>
        <begin position="86"/>
        <end position="358"/>
    </location>
</feature>
<feature type="compositionally biased region" description="Low complexity" evidence="1">
    <location>
        <begin position="175"/>
        <end position="184"/>
    </location>
</feature>
<proteinExistence type="predicted"/>
<protein>
    <recommendedName>
        <fullName evidence="2">RXYLT1 C-terminal domain-containing protein</fullName>
    </recommendedName>
</protein>
<dbReference type="GO" id="GO:0120053">
    <property type="term" value="F:ribitol beta-1,4-xylosyltransferase activity"/>
    <property type="evidence" value="ECO:0007669"/>
    <property type="project" value="InterPro"/>
</dbReference>
<feature type="compositionally biased region" description="Basic and acidic residues" evidence="1">
    <location>
        <begin position="95"/>
        <end position="104"/>
    </location>
</feature>
<dbReference type="GO" id="GO:0005794">
    <property type="term" value="C:Golgi apparatus"/>
    <property type="evidence" value="ECO:0007669"/>
    <property type="project" value="TreeGrafter"/>
</dbReference>
<dbReference type="GO" id="GO:0035269">
    <property type="term" value="P:protein O-linked glycosylation via mannose"/>
    <property type="evidence" value="ECO:0007669"/>
    <property type="project" value="InterPro"/>
</dbReference>
<feature type="region of interest" description="Disordered" evidence="1">
    <location>
        <begin position="477"/>
        <end position="539"/>
    </location>
</feature>
<feature type="compositionally biased region" description="Low complexity" evidence="1">
    <location>
        <begin position="519"/>
        <end position="538"/>
    </location>
</feature>
<comment type="caution">
    <text evidence="3">The sequence shown here is derived from an EMBL/GenBank/DDBJ whole genome shotgun (WGS) entry which is preliminary data.</text>
</comment>
<sequence>MRSVKRTKSGDDATSKVTPNNNKSPAKKNTPTNGGGGVMGWSDTHRLLFAGMILFIFVDHFYLRSQLIVVSQSVVANNNATRNIHNHSTAAAVQEQRREEEKETTSTSTITTPADTTTTTTSEKEAIVETEKAPVVPAVPVQETETTTTTPTEPIYLTPSQRRNRKKWERQKRAQQQQQQQQLQEDSAAVPPPESITTTPESTTDTTVSTPQSINTPETESAGAPPMETEQLATTTETSLPADIPVTTTADTTTLGTTEAITTSPESAETAAADTDSTLSAEAPSIETEQPATTTETSTAEDATPVVEPPPVDTTTVPPPPPPAAKKPKKKKKGRRGRNKKENNPPPVEQEPPQQEQQQPIMTLLSNNADLENMQALSNMTGVPMPTEQQLTPETKMIFLKDTIYWLLRHNEAKQLDDNNSNNSNNIRVPTIPKEKDTFMGVTLGQLKKYHPAIFQRMDAVTLVTILQDIELASGNRTTSTTTTTTDPASTTTSNASSTTTTPADMVDATKETTNPIATTTSMPNNTTTSPPSTITTTAYRTTNSHNDRLVAQINNYHADHNNGTYNYNYTQLELQHYQNHFNKLMRLRKTDIQVFEARGGWKFFFEHVDAYMVSSKDLDYHLEQKQVVTNHDSPVLGNRLNNHLIHVPKHKTSLCHAARIFNQFREHPDTIAQNKSWPHVLLFGLHEDNGGLSGKINGETVGFNRDGEWKKAGCKPRDIIKYLDHPDTIAAITCQWHFRIDHPKTYSIALGMRFRTQAEAAYSVIKKLKPPTDPSWNHRPRKLMLNFNVRGGNRERAMQQIRTNFVNSTSVSTQQSWGGSPKRNLEGYFEQLSEAKFILSPGGAGFDCYRNWEALFMGVVPIIEMVGRSPDGWLRTFNDLPVLVVESFADLTPEMLEEKYLQVLQSWHLFNWEKLTFHWWIHWVYQFLEDNNLPYTRPNAGKPTWGISKVGGSLIK</sequence>
<dbReference type="InterPro" id="IPR057538">
    <property type="entry name" value="RXYLT1_C"/>
</dbReference>
<gene>
    <name evidence="3" type="ORF">SEMRO_805_G205010.1</name>
</gene>
<dbReference type="EMBL" id="CAICTM010000804">
    <property type="protein sequence ID" value="CAB9516761.1"/>
    <property type="molecule type" value="Genomic_DNA"/>
</dbReference>
<evidence type="ECO:0000256" key="1">
    <source>
        <dbReference type="SAM" id="MobiDB-lite"/>
    </source>
</evidence>
<feature type="domain" description="RXYLT1 C-terminal" evidence="2">
    <location>
        <begin position="780"/>
        <end position="867"/>
    </location>
</feature>
<feature type="compositionally biased region" description="Low complexity" evidence="1">
    <location>
        <begin position="195"/>
        <end position="214"/>
    </location>
</feature>
<feature type="compositionally biased region" description="Low complexity" evidence="1">
    <location>
        <begin position="478"/>
        <end position="505"/>
    </location>
</feature>
<dbReference type="PANTHER" id="PTHR15576:SF1">
    <property type="entry name" value="RIBITOL-5-PHOSPHATE XYLOSYLTRANSFERASE 1"/>
    <property type="match status" value="1"/>
</dbReference>
<dbReference type="InterPro" id="IPR055286">
    <property type="entry name" value="RXYLT1-like"/>
</dbReference>
<evidence type="ECO:0000259" key="2">
    <source>
        <dbReference type="Pfam" id="PF24785"/>
    </source>
</evidence>
<dbReference type="Proteomes" id="UP001153069">
    <property type="component" value="Unassembled WGS sequence"/>
</dbReference>
<dbReference type="PANTHER" id="PTHR15576">
    <property type="entry name" value="RIBITOL-5-PHOSPHATE XYLOSYLTRANSFERASE 1"/>
    <property type="match status" value="1"/>
</dbReference>
<name>A0A9N8HK20_9STRA</name>
<dbReference type="Pfam" id="PF24785">
    <property type="entry name" value="RXYLT1_C"/>
    <property type="match status" value="1"/>
</dbReference>
<feature type="compositionally biased region" description="Low complexity" evidence="1">
    <location>
        <begin position="133"/>
        <end position="154"/>
    </location>
</feature>
<organism evidence="3 4">
    <name type="scientific">Seminavis robusta</name>
    <dbReference type="NCBI Taxonomy" id="568900"/>
    <lineage>
        <taxon>Eukaryota</taxon>
        <taxon>Sar</taxon>
        <taxon>Stramenopiles</taxon>
        <taxon>Ochrophyta</taxon>
        <taxon>Bacillariophyta</taxon>
        <taxon>Bacillariophyceae</taxon>
        <taxon>Bacillariophycidae</taxon>
        <taxon>Naviculales</taxon>
        <taxon>Naviculaceae</taxon>
        <taxon>Seminavis</taxon>
    </lineage>
</organism>
<feature type="compositionally biased region" description="Basic and acidic residues" evidence="1">
    <location>
        <begin position="122"/>
        <end position="132"/>
    </location>
</feature>
<evidence type="ECO:0000313" key="3">
    <source>
        <dbReference type="EMBL" id="CAB9516761.1"/>
    </source>
</evidence>
<feature type="compositionally biased region" description="Polar residues" evidence="1">
    <location>
        <begin position="15"/>
        <end position="32"/>
    </location>
</feature>
<evidence type="ECO:0000313" key="4">
    <source>
        <dbReference type="Proteomes" id="UP001153069"/>
    </source>
</evidence>
<feature type="compositionally biased region" description="Low complexity" evidence="1">
    <location>
        <begin position="105"/>
        <end position="121"/>
    </location>
</feature>
<dbReference type="AlphaFoldDB" id="A0A9N8HK20"/>
<feature type="compositionally biased region" description="Pro residues" evidence="1">
    <location>
        <begin position="307"/>
        <end position="325"/>
    </location>
</feature>
<keyword evidence="4" id="KW-1185">Reference proteome</keyword>
<accession>A0A9N8HK20</accession>
<reference evidence="3" key="1">
    <citation type="submission" date="2020-06" db="EMBL/GenBank/DDBJ databases">
        <authorList>
            <consortium name="Plant Systems Biology data submission"/>
        </authorList>
    </citation>
    <scope>NUCLEOTIDE SEQUENCE</scope>
    <source>
        <strain evidence="3">D6</strain>
    </source>
</reference>
<feature type="region of interest" description="Disordered" evidence="1">
    <location>
        <begin position="1"/>
        <end position="37"/>
    </location>
</feature>